<dbReference type="InterPro" id="IPR005025">
    <property type="entry name" value="FMN_Rdtase-like_dom"/>
</dbReference>
<dbReference type="PANTHER" id="PTHR30543:SF21">
    <property type="entry name" value="NAD(P)H-DEPENDENT FMN REDUCTASE LOT6"/>
    <property type="match status" value="1"/>
</dbReference>
<dbReference type="GO" id="GO:0016491">
    <property type="term" value="F:oxidoreductase activity"/>
    <property type="evidence" value="ECO:0007669"/>
    <property type="project" value="UniProtKB-KW"/>
</dbReference>
<sequence>MPLVLTLCGSLRAASSNRTLLRATEFVAPKGVVFEHYESLGELPHFNPDLETGPLPASVAELRARIGRADAILISCPEYARGIPGSFKNALNWLVGGHEFPDKPIALFNASPRASDAQAALRLVLTTMSGRVIDESSIAIPLLSKSRDAEAIAADPDMRPILERGLAALLAAIEPPQSD</sequence>
<dbReference type="EMBL" id="JBHSML010000014">
    <property type="protein sequence ID" value="MFC5518495.1"/>
    <property type="molecule type" value="Genomic_DNA"/>
</dbReference>
<dbReference type="Gene3D" id="3.40.50.360">
    <property type="match status" value="1"/>
</dbReference>
<evidence type="ECO:0000259" key="1">
    <source>
        <dbReference type="Pfam" id="PF03358"/>
    </source>
</evidence>
<proteinExistence type="predicted"/>
<dbReference type="Proteomes" id="UP001596150">
    <property type="component" value="Unassembled WGS sequence"/>
</dbReference>
<keyword evidence="2" id="KW-0560">Oxidoreductase</keyword>
<reference evidence="3" key="1">
    <citation type="journal article" date="2019" name="Int. J. Syst. Evol. Microbiol.">
        <title>The Global Catalogue of Microorganisms (GCM) 10K type strain sequencing project: providing services to taxonomists for standard genome sequencing and annotation.</title>
        <authorList>
            <consortium name="The Broad Institute Genomics Platform"/>
            <consortium name="The Broad Institute Genome Sequencing Center for Infectious Disease"/>
            <person name="Wu L."/>
            <person name="Ma J."/>
        </authorList>
    </citation>
    <scope>NUCLEOTIDE SEQUENCE [LARGE SCALE GENOMIC DNA]</scope>
    <source>
        <strain evidence="3">KACC 12633</strain>
    </source>
</reference>
<dbReference type="EC" id="1.-.-.-" evidence="2"/>
<evidence type="ECO:0000313" key="3">
    <source>
        <dbReference type="Proteomes" id="UP001596150"/>
    </source>
</evidence>
<feature type="domain" description="NADPH-dependent FMN reductase-like" evidence="1">
    <location>
        <begin position="4"/>
        <end position="140"/>
    </location>
</feature>
<protein>
    <submittedName>
        <fullName evidence="2">NADPH-dependent FMN reductase</fullName>
        <ecNumber evidence="2">1.-.-.-</ecNumber>
    </submittedName>
</protein>
<dbReference type="InterPro" id="IPR029039">
    <property type="entry name" value="Flavoprotein-like_sf"/>
</dbReference>
<dbReference type="InterPro" id="IPR050712">
    <property type="entry name" value="NAD(P)H-dep_reductase"/>
</dbReference>
<organism evidence="2 3">
    <name type="scientific">Kaistia terrae</name>
    <dbReference type="NCBI Taxonomy" id="537017"/>
    <lineage>
        <taxon>Bacteria</taxon>
        <taxon>Pseudomonadati</taxon>
        <taxon>Pseudomonadota</taxon>
        <taxon>Alphaproteobacteria</taxon>
        <taxon>Hyphomicrobiales</taxon>
        <taxon>Kaistiaceae</taxon>
        <taxon>Kaistia</taxon>
    </lineage>
</organism>
<evidence type="ECO:0000313" key="2">
    <source>
        <dbReference type="EMBL" id="MFC5518495.1"/>
    </source>
</evidence>
<name>A0ABW0Q0X0_9HYPH</name>
<comment type="caution">
    <text evidence="2">The sequence shown here is derived from an EMBL/GenBank/DDBJ whole genome shotgun (WGS) entry which is preliminary data.</text>
</comment>
<dbReference type="RefSeq" id="WP_266344734.1">
    <property type="nucleotide sequence ID" value="NZ_JAPKNH010000005.1"/>
</dbReference>
<gene>
    <name evidence="2" type="ORF">ACFPP9_22160</name>
</gene>
<accession>A0ABW0Q0X0</accession>
<dbReference type="SUPFAM" id="SSF52218">
    <property type="entry name" value="Flavoproteins"/>
    <property type="match status" value="1"/>
</dbReference>
<dbReference type="Pfam" id="PF03358">
    <property type="entry name" value="FMN_red"/>
    <property type="match status" value="1"/>
</dbReference>
<dbReference type="PANTHER" id="PTHR30543">
    <property type="entry name" value="CHROMATE REDUCTASE"/>
    <property type="match status" value="1"/>
</dbReference>
<keyword evidence="3" id="KW-1185">Reference proteome</keyword>